<organism evidence="2 3">
    <name type="scientific">Exophiala sideris</name>
    <dbReference type="NCBI Taxonomy" id="1016849"/>
    <lineage>
        <taxon>Eukaryota</taxon>
        <taxon>Fungi</taxon>
        <taxon>Dikarya</taxon>
        <taxon>Ascomycota</taxon>
        <taxon>Pezizomycotina</taxon>
        <taxon>Eurotiomycetes</taxon>
        <taxon>Chaetothyriomycetidae</taxon>
        <taxon>Chaetothyriales</taxon>
        <taxon>Herpotrichiellaceae</taxon>
        <taxon>Exophiala</taxon>
    </lineage>
</organism>
<protein>
    <submittedName>
        <fullName evidence="2">Uncharacterized protein</fullName>
    </submittedName>
</protein>
<sequence length="120" mass="12627">MPGNAPQDSSGHTGSPPDGTGKSQDKKPIPTMDLRYTLKPRLGELEQGVFKNGDASASGIASKAAEGHVKRKNVETLGDVTKKDRDEGKGPADSSVAQNYAPNQVRASSTAEDLCLPRTH</sequence>
<feature type="region of interest" description="Disordered" evidence="1">
    <location>
        <begin position="71"/>
        <end position="120"/>
    </location>
</feature>
<name>A0ABR0J6F9_9EURO</name>
<gene>
    <name evidence="2" type="ORF">LTR69_007426</name>
</gene>
<evidence type="ECO:0000313" key="3">
    <source>
        <dbReference type="Proteomes" id="UP001345691"/>
    </source>
</evidence>
<dbReference type="EMBL" id="JAVRRF010000016">
    <property type="protein sequence ID" value="KAK5057386.1"/>
    <property type="molecule type" value="Genomic_DNA"/>
</dbReference>
<feature type="compositionally biased region" description="Polar residues" evidence="1">
    <location>
        <begin position="95"/>
        <end position="111"/>
    </location>
</feature>
<comment type="caution">
    <text evidence="2">The sequence shown here is derived from an EMBL/GenBank/DDBJ whole genome shotgun (WGS) entry which is preliminary data.</text>
</comment>
<proteinExistence type="predicted"/>
<evidence type="ECO:0000256" key="1">
    <source>
        <dbReference type="SAM" id="MobiDB-lite"/>
    </source>
</evidence>
<feature type="compositionally biased region" description="Basic and acidic residues" evidence="1">
    <location>
        <begin position="71"/>
        <end position="90"/>
    </location>
</feature>
<keyword evidence="3" id="KW-1185">Reference proteome</keyword>
<feature type="compositionally biased region" description="Polar residues" evidence="1">
    <location>
        <begin position="1"/>
        <end position="13"/>
    </location>
</feature>
<reference evidence="2 3" key="1">
    <citation type="submission" date="2023-08" db="EMBL/GenBank/DDBJ databases">
        <title>Black Yeasts Isolated from many extreme environments.</title>
        <authorList>
            <person name="Coleine C."/>
            <person name="Stajich J.E."/>
            <person name="Selbmann L."/>
        </authorList>
    </citation>
    <scope>NUCLEOTIDE SEQUENCE [LARGE SCALE GENOMIC DNA]</scope>
    <source>
        <strain evidence="2 3">CCFEE 6328</strain>
    </source>
</reference>
<evidence type="ECO:0000313" key="2">
    <source>
        <dbReference type="EMBL" id="KAK5057386.1"/>
    </source>
</evidence>
<accession>A0ABR0J6F9</accession>
<feature type="region of interest" description="Disordered" evidence="1">
    <location>
        <begin position="1"/>
        <end position="33"/>
    </location>
</feature>
<dbReference type="Proteomes" id="UP001345691">
    <property type="component" value="Unassembled WGS sequence"/>
</dbReference>